<dbReference type="InterPro" id="IPR050514">
    <property type="entry name" value="WAP_four-disulfide_core"/>
</dbReference>
<dbReference type="GO" id="GO:0004867">
    <property type="term" value="F:serine-type endopeptidase inhibitor activity"/>
    <property type="evidence" value="ECO:0007669"/>
    <property type="project" value="TreeGrafter"/>
</dbReference>
<dbReference type="PRINTS" id="PR00003">
    <property type="entry name" value="4DISULPHCORE"/>
</dbReference>
<evidence type="ECO:0000313" key="6">
    <source>
        <dbReference type="Proteomes" id="UP000538817"/>
    </source>
</evidence>
<comment type="caution">
    <text evidence="5">The sequence shown here is derived from an EMBL/GenBank/DDBJ whole genome shotgun (WGS) entry which is preliminary data.</text>
</comment>
<dbReference type="PANTHER" id="PTHR19441">
    <property type="entry name" value="WHEY ACDIC PROTEIN WAP"/>
    <property type="match status" value="1"/>
</dbReference>
<feature type="domain" description="WAP" evidence="4">
    <location>
        <begin position="47"/>
        <end position="93"/>
    </location>
</feature>
<dbReference type="GO" id="GO:0045087">
    <property type="term" value="P:innate immune response"/>
    <property type="evidence" value="ECO:0007669"/>
    <property type="project" value="TreeGrafter"/>
</dbReference>
<dbReference type="Pfam" id="PF00095">
    <property type="entry name" value="WAP"/>
    <property type="match status" value="3"/>
</dbReference>
<keyword evidence="1" id="KW-0732">Signal</keyword>
<gene>
    <name evidence="5" type="primary">Wap</name>
    <name evidence="5" type="ORF">NOTPEN_R04118</name>
</gene>
<sequence length="138" mass="14933">GKPGFCPASPALYASYECQARCHNDGDCPAEQKCCRRGCDAMCLPPAREKPGICPLSEVVAPTCPPACADDRHCPGAQKCCSSRCGHVCREPEPDKPGECPKVRPRQSPEPCTEEDTCVHDRDCARLEKCCFSGCAMR</sequence>
<organism evidence="5 6">
    <name type="scientific">Nothoprocta pentlandii</name>
    <dbReference type="NCBI Taxonomy" id="2585814"/>
    <lineage>
        <taxon>Eukaryota</taxon>
        <taxon>Metazoa</taxon>
        <taxon>Chordata</taxon>
        <taxon>Craniata</taxon>
        <taxon>Vertebrata</taxon>
        <taxon>Euteleostomi</taxon>
        <taxon>Archelosauria</taxon>
        <taxon>Archosauria</taxon>
        <taxon>Dinosauria</taxon>
        <taxon>Saurischia</taxon>
        <taxon>Theropoda</taxon>
        <taxon>Coelurosauria</taxon>
        <taxon>Aves</taxon>
        <taxon>Palaeognathae</taxon>
        <taxon>Tinamiformes</taxon>
        <taxon>Tinamidae</taxon>
        <taxon>Nothoprocta</taxon>
    </lineage>
</organism>
<dbReference type="EMBL" id="VZSG01003572">
    <property type="protein sequence ID" value="NWX94724.1"/>
    <property type="molecule type" value="Genomic_DNA"/>
</dbReference>
<evidence type="ECO:0000313" key="5">
    <source>
        <dbReference type="EMBL" id="NWX94724.1"/>
    </source>
</evidence>
<dbReference type="Gene3D" id="4.10.75.10">
    <property type="entry name" value="Elafin-like"/>
    <property type="match status" value="3"/>
</dbReference>
<feature type="non-terminal residue" evidence="5">
    <location>
        <position position="138"/>
    </location>
</feature>
<feature type="region of interest" description="Disordered" evidence="3">
    <location>
        <begin position="90"/>
        <end position="114"/>
    </location>
</feature>
<protein>
    <submittedName>
        <fullName evidence="5">WAP protein</fullName>
    </submittedName>
</protein>
<dbReference type="Proteomes" id="UP000538817">
    <property type="component" value="Unassembled WGS sequence"/>
</dbReference>
<reference evidence="5 6" key="1">
    <citation type="submission" date="2019-09" db="EMBL/GenBank/DDBJ databases">
        <title>Bird 10,000 Genomes (B10K) Project - Family phase.</title>
        <authorList>
            <person name="Zhang G."/>
        </authorList>
    </citation>
    <scope>NUCLEOTIDE SEQUENCE [LARGE SCALE GENOMIC DNA]</scope>
    <source>
        <strain evidence="5">B10K-MSB-04</strain>
    </source>
</reference>
<dbReference type="GO" id="GO:0019731">
    <property type="term" value="P:antibacterial humoral response"/>
    <property type="evidence" value="ECO:0007669"/>
    <property type="project" value="TreeGrafter"/>
</dbReference>
<dbReference type="AlphaFoldDB" id="A0A7K7AF25"/>
<dbReference type="PROSITE" id="PS51390">
    <property type="entry name" value="WAP"/>
    <property type="match status" value="3"/>
</dbReference>
<evidence type="ECO:0000259" key="4">
    <source>
        <dbReference type="PROSITE" id="PS51390"/>
    </source>
</evidence>
<feature type="domain" description="WAP" evidence="4">
    <location>
        <begin position="1"/>
        <end position="46"/>
    </location>
</feature>
<evidence type="ECO:0000256" key="3">
    <source>
        <dbReference type="SAM" id="MobiDB-lite"/>
    </source>
</evidence>
<evidence type="ECO:0000256" key="2">
    <source>
        <dbReference type="ARBA" id="ARBA00023157"/>
    </source>
</evidence>
<dbReference type="InterPro" id="IPR008197">
    <property type="entry name" value="WAP_dom"/>
</dbReference>
<accession>A0A7K7AF25</accession>
<keyword evidence="2" id="KW-1015">Disulfide bond</keyword>
<feature type="compositionally biased region" description="Basic and acidic residues" evidence="3">
    <location>
        <begin position="90"/>
        <end position="102"/>
    </location>
</feature>
<dbReference type="SMART" id="SM00217">
    <property type="entry name" value="WAP"/>
    <property type="match status" value="3"/>
</dbReference>
<proteinExistence type="predicted"/>
<name>A0A7K7AF25_9AVES</name>
<feature type="non-terminal residue" evidence="5">
    <location>
        <position position="1"/>
    </location>
</feature>
<dbReference type="GO" id="GO:0005615">
    <property type="term" value="C:extracellular space"/>
    <property type="evidence" value="ECO:0007669"/>
    <property type="project" value="TreeGrafter"/>
</dbReference>
<feature type="domain" description="WAP" evidence="4">
    <location>
        <begin position="96"/>
        <end position="138"/>
    </location>
</feature>
<keyword evidence="6" id="KW-1185">Reference proteome</keyword>
<evidence type="ECO:0000256" key="1">
    <source>
        <dbReference type="ARBA" id="ARBA00022729"/>
    </source>
</evidence>
<dbReference type="InterPro" id="IPR036645">
    <property type="entry name" value="Elafin-like_sf"/>
</dbReference>
<dbReference type="SUPFAM" id="SSF57256">
    <property type="entry name" value="Elafin-like"/>
    <property type="match status" value="3"/>
</dbReference>
<dbReference type="PANTHER" id="PTHR19441:SF30">
    <property type="entry name" value="ELAFIN"/>
    <property type="match status" value="1"/>
</dbReference>